<dbReference type="EMBL" id="JACCBY010000007">
    <property type="protein sequence ID" value="NYD91818.1"/>
    <property type="molecule type" value="Genomic_DNA"/>
</dbReference>
<evidence type="ECO:0000313" key="2">
    <source>
        <dbReference type="Proteomes" id="UP000517753"/>
    </source>
</evidence>
<evidence type="ECO:0000313" key="1">
    <source>
        <dbReference type="EMBL" id="NYD91818.1"/>
    </source>
</evidence>
<accession>A0A7Y9K293</accession>
<comment type="caution">
    <text evidence="1">The sequence shown here is derived from an EMBL/GenBank/DDBJ whole genome shotgun (WGS) entry which is preliminary data.</text>
</comment>
<dbReference type="AlphaFoldDB" id="A0A7Y9K293"/>
<proteinExistence type="predicted"/>
<dbReference type="RefSeq" id="WP_179510222.1">
    <property type="nucleotide sequence ID" value="NZ_JACCBY010000007.1"/>
</dbReference>
<protein>
    <recommendedName>
        <fullName evidence="3">HTH marR-type domain-containing protein</fullName>
    </recommendedName>
</protein>
<sequence length="121" mass="13073">MPRTLTASDGSVRVVSTTTTTKLAERMLAAAQVIAETLPAGFNAPLPTNILLALFVAEEEAHYPSESEVGGPRATTDRWIAALAQAGLVERRDGLLALSERGHAMVQTMLERLFDAQRRLD</sequence>
<keyword evidence="2" id="KW-1185">Reference proteome</keyword>
<organism evidence="1 2">
    <name type="scientific">Sphingomonas melonis</name>
    <dbReference type="NCBI Taxonomy" id="152682"/>
    <lineage>
        <taxon>Bacteria</taxon>
        <taxon>Pseudomonadati</taxon>
        <taxon>Pseudomonadota</taxon>
        <taxon>Alphaproteobacteria</taxon>
        <taxon>Sphingomonadales</taxon>
        <taxon>Sphingomonadaceae</taxon>
        <taxon>Sphingomonas</taxon>
    </lineage>
</organism>
<dbReference type="Proteomes" id="UP000517753">
    <property type="component" value="Unassembled WGS sequence"/>
</dbReference>
<name>A0A7Y9K293_9SPHN</name>
<reference evidence="1 2" key="1">
    <citation type="submission" date="2020-08" db="EMBL/GenBank/DDBJ databases">
        <title>The Agave Microbiome: Exploring the role of microbial communities in plant adaptations to desert environments.</title>
        <authorList>
            <person name="Partida-Martinez L.P."/>
        </authorList>
    </citation>
    <scope>NUCLEOTIDE SEQUENCE [LARGE SCALE GENOMIC DNA]</scope>
    <source>
        <strain evidence="1 2">AS2.3</strain>
    </source>
</reference>
<evidence type="ECO:0008006" key="3">
    <source>
        <dbReference type="Google" id="ProtNLM"/>
    </source>
</evidence>
<gene>
    <name evidence="1" type="ORF">HD841_003637</name>
</gene>